<keyword evidence="3" id="KW-1185">Reference proteome</keyword>
<reference evidence="2 3" key="1">
    <citation type="submission" date="2023-06" db="EMBL/GenBank/DDBJ databases">
        <title>Whole genome sequence of Oscillatoria calcuttensis NRMC-F 0142.</title>
        <authorList>
            <person name="Shakena Fathima T."/>
            <person name="Muralitharan G."/>
            <person name="Thajuddin N."/>
        </authorList>
    </citation>
    <scope>NUCLEOTIDE SEQUENCE [LARGE SCALE GENOMIC DNA]</scope>
    <source>
        <strain evidence="2 3">NRMC-F 0142</strain>
    </source>
</reference>
<keyword evidence="1" id="KW-0812">Transmembrane</keyword>
<organism evidence="2 3">
    <name type="scientific">Geitlerinema calcuttense NRMC-F 0142</name>
    <dbReference type="NCBI Taxonomy" id="2922238"/>
    <lineage>
        <taxon>Bacteria</taxon>
        <taxon>Bacillati</taxon>
        <taxon>Cyanobacteriota</taxon>
        <taxon>Cyanophyceae</taxon>
        <taxon>Geitlerinematales</taxon>
        <taxon>Geitlerinemataceae</taxon>
        <taxon>Geitlerinema</taxon>
    </lineage>
</organism>
<protein>
    <submittedName>
        <fullName evidence="2">Type II secretion system protein</fullName>
    </submittedName>
</protein>
<keyword evidence="1" id="KW-0472">Membrane</keyword>
<dbReference type="EMBL" id="JASVEJ010000039">
    <property type="protein sequence ID" value="MDL5057833.1"/>
    <property type="molecule type" value="Genomic_DNA"/>
</dbReference>
<accession>A0ABT7M0Q3</accession>
<name>A0ABT7M0Q3_9CYAN</name>
<proteinExistence type="predicted"/>
<dbReference type="Proteomes" id="UP001230986">
    <property type="component" value="Unassembled WGS sequence"/>
</dbReference>
<dbReference type="Pfam" id="PF07963">
    <property type="entry name" value="N_methyl"/>
    <property type="match status" value="1"/>
</dbReference>
<keyword evidence="1" id="KW-1133">Transmembrane helix</keyword>
<feature type="transmembrane region" description="Helical" evidence="1">
    <location>
        <begin position="21"/>
        <end position="43"/>
    </location>
</feature>
<evidence type="ECO:0000313" key="3">
    <source>
        <dbReference type="Proteomes" id="UP001230986"/>
    </source>
</evidence>
<dbReference type="NCBIfam" id="TIGR02532">
    <property type="entry name" value="IV_pilin_GFxxxE"/>
    <property type="match status" value="1"/>
</dbReference>
<evidence type="ECO:0000313" key="2">
    <source>
        <dbReference type="EMBL" id="MDL5057833.1"/>
    </source>
</evidence>
<evidence type="ECO:0000256" key="1">
    <source>
        <dbReference type="SAM" id="Phobius"/>
    </source>
</evidence>
<comment type="caution">
    <text evidence="2">The sequence shown here is derived from an EMBL/GenBank/DDBJ whole genome shotgun (WGS) entry which is preliminary data.</text>
</comment>
<dbReference type="InterPro" id="IPR012902">
    <property type="entry name" value="N_methyl_site"/>
</dbReference>
<gene>
    <name evidence="2" type="ORF">QQ055_10260</name>
</gene>
<sequence length="288" mass="31397">MNAAVHRRLRLIQKGFTLSEVAISVAITAVASALVLTVGMTVIRGALQNQKETEAHYQLQASLQKIEMMLQSSKAPPTFENGSAFTVFEEDYIARAANSANAGTKMIQVGNFKKKGIKPGQKTINVAEIKKPVQNAADLNATSTTSNIQVQPGDVVHFDTSPAFSRVVKSVNNPNAAVRTMVFEEAFPVRVPAGTRIRVGKISRVAMINGELRLYHDPEKNEYEVLSRRLDSGESNVSSDGRNMIVTLQTTIPTFRGQKILRAEKKISFSPTPLFYSEFNTSSGGGLP</sequence>
<dbReference type="RefSeq" id="WP_284478355.1">
    <property type="nucleotide sequence ID" value="NZ_JASVEJ010000039.1"/>
</dbReference>